<dbReference type="InterPro" id="IPR036086">
    <property type="entry name" value="ParB/Sulfiredoxin_sf"/>
</dbReference>
<dbReference type="PANTHER" id="PTHR33375">
    <property type="entry name" value="CHROMOSOME-PARTITIONING PROTEIN PARB-RELATED"/>
    <property type="match status" value="1"/>
</dbReference>
<name>A0A9Q4F2Q2_MEDGN</name>
<dbReference type="RefSeq" id="WP_101874830.1">
    <property type="nucleotide sequence ID" value="NZ_JAPRAY010000023.1"/>
</dbReference>
<evidence type="ECO:0000256" key="1">
    <source>
        <dbReference type="ARBA" id="ARBA00006295"/>
    </source>
</evidence>
<evidence type="ECO:0000259" key="3">
    <source>
        <dbReference type="SMART" id="SM00470"/>
    </source>
</evidence>
<dbReference type="Gene3D" id="3.90.1530.30">
    <property type="match status" value="1"/>
</dbReference>
<dbReference type="SUPFAM" id="SSF110849">
    <property type="entry name" value="ParB/Sulfiredoxin"/>
    <property type="match status" value="1"/>
</dbReference>
<dbReference type="GO" id="GO:0005694">
    <property type="term" value="C:chromosome"/>
    <property type="evidence" value="ECO:0007669"/>
    <property type="project" value="TreeGrafter"/>
</dbReference>
<dbReference type="InterPro" id="IPR003115">
    <property type="entry name" value="ParB_N"/>
</dbReference>
<dbReference type="GO" id="GO:0003677">
    <property type="term" value="F:DNA binding"/>
    <property type="evidence" value="ECO:0007669"/>
    <property type="project" value="InterPro"/>
</dbReference>
<dbReference type="Pfam" id="PF17762">
    <property type="entry name" value="HTH_ParB"/>
    <property type="match status" value="1"/>
</dbReference>
<dbReference type="AlphaFoldDB" id="A0A9Q4F2Q2"/>
<dbReference type="InterPro" id="IPR004437">
    <property type="entry name" value="ParB/RepB/Spo0J"/>
</dbReference>
<evidence type="ECO:0000313" key="5">
    <source>
        <dbReference type="Proteomes" id="UP001079535"/>
    </source>
</evidence>
<proteinExistence type="inferred from homology"/>
<dbReference type="EMBL" id="JAPRAY010000023">
    <property type="protein sequence ID" value="MCZ0668775.1"/>
    <property type="molecule type" value="Genomic_DNA"/>
</dbReference>
<reference evidence="4" key="1">
    <citation type="submission" date="2022-11" db="EMBL/GenBank/DDBJ databases">
        <title>Temperate bacteriophages infecting mucin-degrading bacterium Ruminococcus gnavus from the human gut.</title>
        <authorList>
            <person name="Buttimer C."/>
        </authorList>
    </citation>
    <scope>NUCLEOTIDE SEQUENCE</scope>
    <source>
        <strain evidence="4">CCUG 49994</strain>
    </source>
</reference>
<evidence type="ECO:0000256" key="2">
    <source>
        <dbReference type="ARBA" id="ARBA00022829"/>
    </source>
</evidence>
<dbReference type="Gene3D" id="1.10.10.2830">
    <property type="match status" value="1"/>
</dbReference>
<dbReference type="GO" id="GO:0007059">
    <property type="term" value="P:chromosome segregation"/>
    <property type="evidence" value="ECO:0007669"/>
    <property type="project" value="UniProtKB-KW"/>
</dbReference>
<dbReference type="Proteomes" id="UP001079535">
    <property type="component" value="Unassembled WGS sequence"/>
</dbReference>
<protein>
    <submittedName>
        <fullName evidence="4">ParB/RepB/Spo0J family partition protein</fullName>
    </submittedName>
</protein>
<organism evidence="4 5">
    <name type="scientific">Mediterraneibacter gnavus</name>
    <name type="common">Ruminococcus gnavus</name>
    <dbReference type="NCBI Taxonomy" id="33038"/>
    <lineage>
        <taxon>Bacteria</taxon>
        <taxon>Bacillati</taxon>
        <taxon>Bacillota</taxon>
        <taxon>Clostridia</taxon>
        <taxon>Lachnospirales</taxon>
        <taxon>Lachnospiraceae</taxon>
        <taxon>Mediterraneibacter</taxon>
    </lineage>
</organism>
<dbReference type="Pfam" id="PF02195">
    <property type="entry name" value="ParB_N"/>
    <property type="match status" value="1"/>
</dbReference>
<keyword evidence="2" id="KW-0159">Chromosome partition</keyword>
<dbReference type="SUPFAM" id="SSF109709">
    <property type="entry name" value="KorB DNA-binding domain-like"/>
    <property type="match status" value="1"/>
</dbReference>
<dbReference type="NCBIfam" id="TIGR00180">
    <property type="entry name" value="parB_part"/>
    <property type="match status" value="1"/>
</dbReference>
<dbReference type="InterPro" id="IPR050336">
    <property type="entry name" value="Chromosome_partition/occlusion"/>
</dbReference>
<dbReference type="SMART" id="SM00470">
    <property type="entry name" value="ParB"/>
    <property type="match status" value="1"/>
</dbReference>
<dbReference type="PANTHER" id="PTHR33375:SF1">
    <property type="entry name" value="CHROMOSOME-PARTITIONING PROTEIN PARB-RELATED"/>
    <property type="match status" value="1"/>
</dbReference>
<dbReference type="InterPro" id="IPR041468">
    <property type="entry name" value="HTH_ParB/Spo0J"/>
</dbReference>
<feature type="domain" description="ParB-like N-terminal" evidence="3">
    <location>
        <begin position="20"/>
        <end position="110"/>
    </location>
</feature>
<dbReference type="CDD" id="cd16407">
    <property type="entry name" value="ParB_N_like"/>
    <property type="match status" value="1"/>
</dbReference>
<gene>
    <name evidence="4" type="ORF">OZZ17_14725</name>
</gene>
<comment type="similarity">
    <text evidence="1">Belongs to the ParB family.</text>
</comment>
<comment type="caution">
    <text evidence="4">The sequence shown here is derived from an EMBL/GenBank/DDBJ whole genome shotgun (WGS) entry which is preliminary data.</text>
</comment>
<accession>A0A9Q4F2Q2</accession>
<evidence type="ECO:0000313" key="4">
    <source>
        <dbReference type="EMBL" id="MCZ0668775.1"/>
    </source>
</evidence>
<sequence>MTAGLAGGEVSQGAEAEQVVQLKLSELHPFEGHPFQVRDDEEMQQMVESLSEFGVLVPLIVRPDPYGGYEILSGHRRHRASELAEKETVPAIIRDLDDDAAIILMCDSNLQRENILPSERAWAFKMKLDAIKHQGTRSDLTSTQVAQKLSVEKVGEDSGVSKDTVRRYIRLTNLIPEVMDMVDSKQIAFNPAVELSYLKPSEQKEFLEAMDATQAAPSLSQAQRMKKLSQEGTCTLVAMCEIMNEVKKGELDHVTIKNDVLRKYFPKSYTPKQMEDTIIRLLEQWQRKKQRDMNR</sequence>